<evidence type="ECO:0000313" key="2">
    <source>
        <dbReference type="EMBL" id="XBY43928.1"/>
    </source>
</evidence>
<proteinExistence type="predicted"/>
<protein>
    <recommendedName>
        <fullName evidence="3">DUF5709 domain-containing protein</fullName>
    </recommendedName>
</protein>
<feature type="region of interest" description="Disordered" evidence="1">
    <location>
        <begin position="62"/>
        <end position="105"/>
    </location>
</feature>
<reference evidence="2" key="1">
    <citation type="submission" date="2024-06" db="EMBL/GenBank/DDBJ databases">
        <title>Methylostella associata gen. nov., sp. nov., a novel Ancalomicrobiaceae-affiliated facultatively methylotrophic bacteria that feed on methanotrophs of the genus Methylococcus.</title>
        <authorList>
            <person name="Saltykova V."/>
            <person name="Danilova O.V."/>
            <person name="Oshkin I.Y."/>
            <person name="Belova S.E."/>
            <person name="Pimenov N.V."/>
            <person name="Dedysh S.N."/>
        </authorList>
    </citation>
    <scope>NUCLEOTIDE SEQUENCE</scope>
    <source>
        <strain evidence="2">S20</strain>
    </source>
</reference>
<feature type="region of interest" description="Disordered" evidence="1">
    <location>
        <begin position="1"/>
        <end position="26"/>
    </location>
</feature>
<evidence type="ECO:0008006" key="3">
    <source>
        <dbReference type="Google" id="ProtNLM"/>
    </source>
</evidence>
<gene>
    <name evidence="2" type="ORF">ABS361_17970</name>
</gene>
<name>A0AAU7XA41_9HYPH</name>
<accession>A0AAU7XA41</accession>
<dbReference type="RefSeq" id="WP_407049025.1">
    <property type="nucleotide sequence ID" value="NZ_CP158568.1"/>
</dbReference>
<feature type="compositionally biased region" description="Basic and acidic residues" evidence="1">
    <location>
        <begin position="89"/>
        <end position="105"/>
    </location>
</feature>
<dbReference type="AlphaFoldDB" id="A0AAU7XA41"/>
<sequence>MGREPDLDEATELYGTKPQRSAEVAPADRVLLDSDLGHEDDHGITLPEALAYDELEGADVGARPVSEITAKPDPGTPDETIDGLDPTEEAVRREAEDRPVGFRDD</sequence>
<feature type="compositionally biased region" description="Acidic residues" evidence="1">
    <location>
        <begin position="79"/>
        <end position="88"/>
    </location>
</feature>
<organism evidence="2">
    <name type="scientific">Methyloraptor flagellatus</name>
    <dbReference type="NCBI Taxonomy" id="3162530"/>
    <lineage>
        <taxon>Bacteria</taxon>
        <taxon>Pseudomonadati</taxon>
        <taxon>Pseudomonadota</taxon>
        <taxon>Alphaproteobacteria</taxon>
        <taxon>Hyphomicrobiales</taxon>
        <taxon>Ancalomicrobiaceae</taxon>
        <taxon>Methyloraptor</taxon>
    </lineage>
</organism>
<feature type="compositionally biased region" description="Acidic residues" evidence="1">
    <location>
        <begin position="1"/>
        <end position="11"/>
    </location>
</feature>
<dbReference type="KEGG" id="mflg:ABS361_17970"/>
<evidence type="ECO:0000256" key="1">
    <source>
        <dbReference type="SAM" id="MobiDB-lite"/>
    </source>
</evidence>
<dbReference type="EMBL" id="CP158568">
    <property type="protein sequence ID" value="XBY43928.1"/>
    <property type="molecule type" value="Genomic_DNA"/>
</dbReference>